<sequence length="1986" mass="207364">VVAAVNGPESVVVSGTSEAVAALVEREPRARRIAVDYASHSPAVQDLREELLAALGPITPAVGTVPVHSSVTGGPIDGSTMDAEYWYTNLRQPVDFTGAVSALLAAGRQVFLEMSPHPVLTMSVERTAEAAGATIAVLGTLRRGEGGLGQFVRALGTAHVHGVPVDWSAVFPHATRVDLPTYAFQRSRFWPTDPVGTVDDTPQSEGPHDMLDLVRGHVAAVLGHRRAADVPADRAFSDLGLDSLTATQLRTALSDATGLDLPISLAFDHPTPAAVAAFLAGVTDAPVRRTVAADDGDPVVIVGMACRYPGGVADPEGLWRLVVDERDVVSAFPTDRGWDLDRLMLDSATTQGGFLHDAAGFDAEFFGISPREALAMDPQQRVLLETAWEAVERTGIDPSTLRSSATGVFVGASQQEYLGAADGENAELGGLVLTGKMSAVLSGRIAYTLDLKGPAVTVDTACSSSLVALHMAAQSVRSGESTLALAGGVAVMATPFAYEEFTHQGGLAADGRCKAFSAEADGTGWAEGAGLVVLERLSAATRNGHRVLAVLRGSAVNQDGASNGLSAPNGVAQQRVIRQALANARLRPRDVDMVEAHGTGTVLGDPIEANALIAAYGQDREQPLWLGSMKSNIGHAAAAAGIGGVIKTVSALAHRLMPRTLHVTEPAPTVDWPAGVRVLTETLAWPENDRPRRAGVSSFGVSGTNVHLILEQGPDRPDEASALDTGPTGVPWPLSGRTPEALRAQAARLAAHLRDRPGLRPVDVGLSLTTSRTALACRAVAFGPDDLDRIATQDQAMRIPGPRPVLVFPGQGAQWVGMAVELLASSPVFAERMEECAAALAPFVDWSLADVLGDEVALGRVDVVQPVLFAVMVSLARLWRSFGVEPAAVVGHSQGEIAAACVAGVLSLEDAARVVCVRSKLIARELAGHGGMVSLPLPLAEVEGLIAPFGDGLVVAAVNGPESVVVSGTSEAVAALVEREPRARRIAVDYASHSPAVQDLREELLKALAPITPGASTVPVYSSVTGGPIDGSTMDAEYWYTNLRQPVDFQGAVSALLADGFGAFVEPSPHPVLTTAVEQTAVDAEIAVVGTLRRQSGGMAQMLRAAAQACALGVDVDWSAAHPTGVRQVDLPTYPFAEERFWLDGGSARGEVSAVGLAPVDHALLGAKADMAASGEVVLSGSLSLASHPWLADHTVRGSVILPGAAFVELVVRAGDELGRPAVEELTLHTPLVIPADGRVDVQVTVATEGHVQIHSRTAGSDWTHHASAVVTDRPGEAPVWRSWPPEPAEAVDIERFYETLEDNGLDYGPAFRGVRAMWRSADAYYAEVALPDEVPETAFVLHPALLDSALQVMAFAAAEPGRTSLPFAWSGISVHASGARSLRVRVAATQAGDISVLATDPANAPVVTVDRVRSRTLGADQLDPPLAGLLSRLEWTPVEAGPPAVEPGPTVRYECEVADSPVEVANQVLEAVQEWLRHEGRPDSRLVVLTRGAVSTGPDDPVSALCQAPVWGLVRSAQAEHPGRLVIVDIDDGSDDALCAALATGEPQLALRRGVILAPRLVSARGDGDLPRIPSDGTVLVTGGTSGLGALVARHLAMRHGVRHLVLVSRSGPRADGAAELIAELGELGARAEAVACDVADRDQVRAVLEGIEEFPLAGVVHAAAVLDDGAITSLTPDRLRTVAAPKVHGALHLHELTEGMDLRLFALFSSAAGILGSPGQANYAAANAFLDALATQRQAAGLAGHSLAWGLWEQTTSLTAPVKATRRGATVGALSTAEGLALFDRALAGTDPVAVPVRMAPVARGPVRPAAAAVVAEPDFAARVAALGPAERGRELLKLVREQAAAILGFAGREEIDPRQPFLKSGFDSLTAVELRNRLNTITGLRLPATTTFDFPTPEALAGKLAAELASATSPEEALLAALDHLESVLAAPSTDEALRTALADRVAKLHARGNTEDRHSTARLRDAGADELFDFIHNELGMK</sequence>
<dbReference type="Proteomes" id="UP000638849">
    <property type="component" value="Unassembled WGS sequence"/>
</dbReference>
<proteinExistence type="predicted"/>
<evidence type="ECO:0000313" key="13">
    <source>
        <dbReference type="EMBL" id="MBI0318031.1"/>
    </source>
</evidence>
<dbReference type="InterPro" id="IPR016035">
    <property type="entry name" value="Acyl_Trfase/lysoPLipase"/>
</dbReference>
<dbReference type="InterPro" id="IPR016036">
    <property type="entry name" value="Malonyl_transacylase_ACP-bd"/>
</dbReference>
<feature type="domain" description="PKS/mFAS DH" evidence="12">
    <location>
        <begin position="1162"/>
        <end position="1424"/>
    </location>
</feature>
<feature type="region of interest" description="N-terminal hotdog fold" evidence="8">
    <location>
        <begin position="1162"/>
        <end position="1278"/>
    </location>
</feature>
<feature type="non-terminal residue" evidence="13">
    <location>
        <position position="1"/>
    </location>
</feature>
<dbReference type="InterPro" id="IPR032821">
    <property type="entry name" value="PKS_assoc"/>
</dbReference>
<evidence type="ECO:0000256" key="4">
    <source>
        <dbReference type="ARBA" id="ARBA00022679"/>
    </source>
</evidence>
<dbReference type="InterPro" id="IPR049552">
    <property type="entry name" value="PKS_DH_N"/>
</dbReference>
<dbReference type="Pfam" id="PF00550">
    <property type="entry name" value="PP-binding"/>
    <property type="match status" value="2"/>
</dbReference>
<feature type="domain" description="Ketosynthase family 3 (KS3)" evidence="11">
    <location>
        <begin position="296"/>
        <end position="712"/>
    </location>
</feature>
<evidence type="ECO:0000256" key="9">
    <source>
        <dbReference type="SAM" id="MobiDB-lite"/>
    </source>
</evidence>
<dbReference type="Pfam" id="PF00698">
    <property type="entry name" value="Acyl_transf_1"/>
    <property type="match status" value="2"/>
</dbReference>
<evidence type="ECO:0000259" key="10">
    <source>
        <dbReference type="PROSITE" id="PS50075"/>
    </source>
</evidence>
<feature type="domain" description="Carrier" evidence="10">
    <location>
        <begin position="1836"/>
        <end position="1911"/>
    </location>
</feature>
<keyword evidence="5" id="KW-0045">Antibiotic biosynthesis</keyword>
<dbReference type="SUPFAM" id="SSF53901">
    <property type="entry name" value="Thiolase-like"/>
    <property type="match status" value="1"/>
</dbReference>
<dbReference type="EMBL" id="JAEEAQ010000506">
    <property type="protein sequence ID" value="MBI0318031.1"/>
    <property type="molecule type" value="Genomic_DNA"/>
</dbReference>
<accession>A0ABS0RMT2</accession>
<dbReference type="InterPro" id="IPR057326">
    <property type="entry name" value="KR_dom"/>
</dbReference>
<dbReference type="SMART" id="SM00823">
    <property type="entry name" value="PKS_PP"/>
    <property type="match status" value="2"/>
</dbReference>
<evidence type="ECO:0000256" key="3">
    <source>
        <dbReference type="ARBA" id="ARBA00022553"/>
    </source>
</evidence>
<dbReference type="InterPro" id="IPR049900">
    <property type="entry name" value="PKS_mFAS_DH"/>
</dbReference>
<organism evidence="13 14">
    <name type="scientific">Streptomyces javensis</name>
    <dbReference type="NCBI Taxonomy" id="114698"/>
    <lineage>
        <taxon>Bacteria</taxon>
        <taxon>Bacillati</taxon>
        <taxon>Actinomycetota</taxon>
        <taxon>Actinomycetes</taxon>
        <taxon>Kitasatosporales</taxon>
        <taxon>Streptomycetaceae</taxon>
        <taxon>Streptomyces</taxon>
        <taxon>Streptomyces violaceusniger group</taxon>
    </lineage>
</organism>
<dbReference type="PROSITE" id="PS52004">
    <property type="entry name" value="KS3_2"/>
    <property type="match status" value="1"/>
</dbReference>
<dbReference type="SMART" id="SM01294">
    <property type="entry name" value="PKS_PP_betabranch"/>
    <property type="match status" value="2"/>
</dbReference>
<dbReference type="Gene3D" id="3.40.366.10">
    <property type="entry name" value="Malonyl-Coenzyme A Acyl Carrier Protein, domain 2"/>
    <property type="match status" value="2"/>
</dbReference>
<dbReference type="InterPro" id="IPR049551">
    <property type="entry name" value="PKS_DH_C"/>
</dbReference>
<evidence type="ECO:0000259" key="11">
    <source>
        <dbReference type="PROSITE" id="PS52004"/>
    </source>
</evidence>
<keyword evidence="2" id="KW-0596">Phosphopantetheine</keyword>
<dbReference type="Pfam" id="PF08659">
    <property type="entry name" value="KR"/>
    <property type="match status" value="1"/>
</dbReference>
<feature type="active site" description="Proton donor; for dehydratase activity" evidence="8">
    <location>
        <position position="1348"/>
    </location>
</feature>
<keyword evidence="7" id="KW-0012">Acyltransferase</keyword>
<dbReference type="InterPro" id="IPR036291">
    <property type="entry name" value="NAD(P)-bd_dom_sf"/>
</dbReference>
<keyword evidence="3" id="KW-0597">Phosphoprotein</keyword>
<dbReference type="Gene3D" id="3.30.70.250">
    <property type="entry name" value="Malonyl-CoA ACP transacylase, ACP-binding"/>
    <property type="match status" value="1"/>
</dbReference>
<evidence type="ECO:0000256" key="2">
    <source>
        <dbReference type="ARBA" id="ARBA00022450"/>
    </source>
</evidence>
<dbReference type="InterPro" id="IPR006162">
    <property type="entry name" value="Ppantetheine_attach_site"/>
</dbReference>
<dbReference type="InterPro" id="IPR020807">
    <property type="entry name" value="PKS_DH"/>
</dbReference>
<dbReference type="InterPro" id="IPR014031">
    <property type="entry name" value="Ketoacyl_synth_C"/>
</dbReference>
<dbReference type="InterPro" id="IPR018201">
    <property type="entry name" value="Ketoacyl_synth_AS"/>
</dbReference>
<dbReference type="Pfam" id="PF02801">
    <property type="entry name" value="Ketoacyl-synt_C"/>
    <property type="match status" value="1"/>
</dbReference>
<keyword evidence="4" id="KW-0808">Transferase</keyword>
<dbReference type="PANTHER" id="PTHR43775">
    <property type="entry name" value="FATTY ACID SYNTHASE"/>
    <property type="match status" value="1"/>
</dbReference>
<keyword evidence="6" id="KW-0511">Multifunctional enzyme</keyword>
<name>A0ABS0RMT2_9ACTN</name>
<keyword evidence="14" id="KW-1185">Reference proteome</keyword>
<evidence type="ECO:0000256" key="1">
    <source>
        <dbReference type="ARBA" id="ARBA00004792"/>
    </source>
</evidence>
<feature type="domain" description="Carrier" evidence="10">
    <location>
        <begin position="208"/>
        <end position="283"/>
    </location>
</feature>
<dbReference type="InterPro" id="IPR020806">
    <property type="entry name" value="PKS_PP-bd"/>
</dbReference>
<dbReference type="SMART" id="SM00825">
    <property type="entry name" value="PKS_KS"/>
    <property type="match status" value="1"/>
</dbReference>
<dbReference type="Pfam" id="PF14765">
    <property type="entry name" value="PS-DH"/>
    <property type="match status" value="1"/>
</dbReference>
<dbReference type="InterPro" id="IPR013968">
    <property type="entry name" value="PKS_KR"/>
</dbReference>
<dbReference type="SUPFAM" id="SSF51735">
    <property type="entry name" value="NAD(P)-binding Rossmann-fold domains"/>
    <property type="match status" value="2"/>
</dbReference>
<dbReference type="Pfam" id="PF22953">
    <property type="entry name" value="SpnB_Rossmann"/>
    <property type="match status" value="1"/>
</dbReference>
<evidence type="ECO:0000256" key="6">
    <source>
        <dbReference type="ARBA" id="ARBA00023268"/>
    </source>
</evidence>
<dbReference type="InterPro" id="IPR009081">
    <property type="entry name" value="PP-bd_ACP"/>
</dbReference>
<dbReference type="SUPFAM" id="SSF47336">
    <property type="entry name" value="ACP-like"/>
    <property type="match status" value="2"/>
</dbReference>
<dbReference type="InterPro" id="IPR050091">
    <property type="entry name" value="PKS_NRPS_Biosynth_Enz"/>
</dbReference>
<dbReference type="InterPro" id="IPR036736">
    <property type="entry name" value="ACP-like_sf"/>
</dbReference>
<dbReference type="InterPro" id="IPR014043">
    <property type="entry name" value="Acyl_transferase_dom"/>
</dbReference>
<dbReference type="Pfam" id="PF16197">
    <property type="entry name" value="KAsynt_C_assoc"/>
    <property type="match status" value="1"/>
</dbReference>
<dbReference type="Gene3D" id="3.40.47.10">
    <property type="match status" value="1"/>
</dbReference>
<evidence type="ECO:0000256" key="5">
    <source>
        <dbReference type="ARBA" id="ARBA00023194"/>
    </source>
</evidence>
<comment type="caution">
    <text evidence="13">The sequence shown here is derived from an EMBL/GenBank/DDBJ whole genome shotgun (WGS) entry which is preliminary data.</text>
</comment>
<evidence type="ECO:0000259" key="12">
    <source>
        <dbReference type="PROSITE" id="PS52019"/>
    </source>
</evidence>
<dbReference type="InterPro" id="IPR001227">
    <property type="entry name" value="Ac_transferase_dom_sf"/>
</dbReference>
<evidence type="ECO:0000256" key="7">
    <source>
        <dbReference type="ARBA" id="ARBA00023315"/>
    </source>
</evidence>
<gene>
    <name evidence="13" type="ORF">JBF12_34650</name>
</gene>
<reference evidence="13 14" key="1">
    <citation type="submission" date="2020-12" db="EMBL/GenBank/DDBJ databases">
        <authorList>
            <person name="Kusuma A.B."/>
            <person name="Nouioui I."/>
            <person name="Goodfellow M."/>
        </authorList>
    </citation>
    <scope>NUCLEOTIDE SEQUENCE [LARGE SCALE GENOMIC DNA]</scope>
    <source>
        <strain evidence="13 14">DSM 41764</strain>
    </source>
</reference>
<feature type="active site" description="Proton acceptor; for dehydratase activity" evidence="8">
    <location>
        <position position="1194"/>
    </location>
</feature>
<dbReference type="SMART" id="SM00827">
    <property type="entry name" value="PKS_AT"/>
    <property type="match status" value="2"/>
</dbReference>
<dbReference type="SUPFAM" id="SSF52151">
    <property type="entry name" value="FabD/lysophospholipase-like"/>
    <property type="match status" value="2"/>
</dbReference>
<dbReference type="Gene3D" id="1.10.1200.10">
    <property type="entry name" value="ACP-like"/>
    <property type="match status" value="2"/>
</dbReference>
<dbReference type="SMART" id="SM00822">
    <property type="entry name" value="PKS_KR"/>
    <property type="match status" value="1"/>
</dbReference>
<protein>
    <submittedName>
        <fullName evidence="13">SDR family NAD(P)-dependent oxidoreductase</fullName>
    </submittedName>
</protein>
<evidence type="ECO:0000256" key="8">
    <source>
        <dbReference type="PROSITE-ProRule" id="PRU01363"/>
    </source>
</evidence>
<dbReference type="PANTHER" id="PTHR43775:SF51">
    <property type="entry name" value="INACTIVE PHENOLPHTHIOCEROL SYNTHESIS POLYKETIDE SYNTHASE TYPE I PKS1-RELATED"/>
    <property type="match status" value="1"/>
</dbReference>
<dbReference type="PROSITE" id="PS50075">
    <property type="entry name" value="CARRIER"/>
    <property type="match status" value="2"/>
</dbReference>
<dbReference type="InterPro" id="IPR042104">
    <property type="entry name" value="PKS_dehydratase_sf"/>
</dbReference>
<dbReference type="Pfam" id="PF21089">
    <property type="entry name" value="PKS_DH_N"/>
    <property type="match status" value="1"/>
</dbReference>
<dbReference type="InterPro" id="IPR014030">
    <property type="entry name" value="Ketoacyl_synth_N"/>
</dbReference>
<comment type="pathway">
    <text evidence="1">Antibiotic biosynthesis.</text>
</comment>
<dbReference type="PROSITE" id="PS52019">
    <property type="entry name" value="PKS_MFAS_DH"/>
    <property type="match status" value="1"/>
</dbReference>
<dbReference type="InterPro" id="IPR016039">
    <property type="entry name" value="Thiolase-like"/>
</dbReference>
<dbReference type="Pfam" id="PF00109">
    <property type="entry name" value="ketoacyl-synt"/>
    <property type="match status" value="1"/>
</dbReference>
<dbReference type="CDD" id="cd08956">
    <property type="entry name" value="KR_3_FAS_SDR_x"/>
    <property type="match status" value="1"/>
</dbReference>
<feature type="region of interest" description="Disordered" evidence="9">
    <location>
        <begin position="714"/>
        <end position="733"/>
    </location>
</feature>
<dbReference type="Gene3D" id="3.40.50.720">
    <property type="entry name" value="NAD(P)-binding Rossmann-like Domain"/>
    <property type="match status" value="1"/>
</dbReference>
<dbReference type="PROSITE" id="PS00606">
    <property type="entry name" value="KS3_1"/>
    <property type="match status" value="1"/>
</dbReference>
<feature type="region of interest" description="C-terminal hotdog fold" evidence="8">
    <location>
        <begin position="1289"/>
        <end position="1424"/>
    </location>
</feature>
<dbReference type="InterPro" id="IPR055123">
    <property type="entry name" value="SpnB-like_Rossmann"/>
</dbReference>
<dbReference type="SUPFAM" id="SSF55048">
    <property type="entry name" value="Probable ACP-binding domain of malonyl-CoA ACP transacylase"/>
    <property type="match status" value="1"/>
</dbReference>
<dbReference type="PROSITE" id="PS00012">
    <property type="entry name" value="PHOSPHOPANTETHEINE"/>
    <property type="match status" value="2"/>
</dbReference>
<dbReference type="Gene3D" id="3.10.129.110">
    <property type="entry name" value="Polyketide synthase dehydratase"/>
    <property type="match status" value="1"/>
</dbReference>
<evidence type="ECO:0000313" key="14">
    <source>
        <dbReference type="Proteomes" id="UP000638849"/>
    </source>
</evidence>
<dbReference type="SMART" id="SM00826">
    <property type="entry name" value="PKS_DH"/>
    <property type="match status" value="1"/>
</dbReference>
<dbReference type="Gene3D" id="3.30.70.3290">
    <property type="match status" value="2"/>
</dbReference>
<dbReference type="InterPro" id="IPR020841">
    <property type="entry name" value="PKS_Beta-ketoAc_synthase_dom"/>
</dbReference>
<dbReference type="CDD" id="cd00833">
    <property type="entry name" value="PKS"/>
    <property type="match status" value="1"/>
</dbReference>